<dbReference type="EMBL" id="OX596112">
    <property type="protein sequence ID" value="CAN0387788.1"/>
    <property type="molecule type" value="Genomic_DNA"/>
</dbReference>
<gene>
    <name evidence="1" type="ORF">MRATA1EN22A_LOCUS17252</name>
</gene>
<reference evidence="1" key="1">
    <citation type="submission" date="2023-05" db="EMBL/GenBank/DDBJ databases">
        <authorList>
            <consortium name="ELIXIR-Norway"/>
        </authorList>
    </citation>
    <scope>NUCLEOTIDE SEQUENCE</scope>
</reference>
<protein>
    <submittedName>
        <fullName evidence="1">Uncharacterized protein</fullName>
    </submittedName>
</protein>
<dbReference type="Proteomes" id="UP001162501">
    <property type="component" value="Chromosome 28"/>
</dbReference>
<evidence type="ECO:0000313" key="1">
    <source>
        <dbReference type="EMBL" id="CAN0387788.1"/>
    </source>
</evidence>
<accession>A0AC59ZEG5</accession>
<reference evidence="1" key="2">
    <citation type="submission" date="2025-03" db="EMBL/GenBank/DDBJ databases">
        <authorList>
            <consortium name="ELIXIR-Norway"/>
            <consortium name="Elixir Norway"/>
        </authorList>
    </citation>
    <scope>NUCLEOTIDE SEQUENCE</scope>
</reference>
<organism evidence="1 2">
    <name type="scientific">Rangifer tarandus platyrhynchus</name>
    <name type="common">Svalbard reindeer</name>
    <dbReference type="NCBI Taxonomy" id="3082113"/>
    <lineage>
        <taxon>Eukaryota</taxon>
        <taxon>Metazoa</taxon>
        <taxon>Chordata</taxon>
        <taxon>Craniata</taxon>
        <taxon>Vertebrata</taxon>
        <taxon>Euteleostomi</taxon>
        <taxon>Mammalia</taxon>
        <taxon>Eutheria</taxon>
        <taxon>Laurasiatheria</taxon>
        <taxon>Artiodactyla</taxon>
        <taxon>Ruminantia</taxon>
        <taxon>Pecora</taxon>
        <taxon>Cervidae</taxon>
        <taxon>Odocoileinae</taxon>
        <taxon>Rangifer</taxon>
    </lineage>
</organism>
<sequence length="200" mass="22325">MTSIYAAAAKSLQSCLTLCDPMDGSPPGSSVPGIPGKNTGVGCHFLLQCMHAKSLQSCLTLCDPTDGSPPGSSVHGVLQARILEWVAISFSRLLFLLGCFFQRQSQYWSDMLRAGVFRLERIARWCRTPLVVREAHSRALVFLFSFQHVQISKSNVSPTSLIWDETSLRSLWMLLLFLFIFLVNCRHEEKLLVPSPIHSN</sequence>
<evidence type="ECO:0000313" key="2">
    <source>
        <dbReference type="Proteomes" id="UP001162501"/>
    </source>
</evidence>
<name>A0AC59ZEG5_RANTA</name>
<proteinExistence type="predicted"/>